<comment type="caution">
    <text evidence="2">The sequence shown here is derived from an EMBL/GenBank/DDBJ whole genome shotgun (WGS) entry which is preliminary data.</text>
</comment>
<dbReference type="AlphaFoldDB" id="A0AAV7MUA8"/>
<feature type="compositionally biased region" description="Basic and acidic residues" evidence="1">
    <location>
        <begin position="71"/>
        <end position="80"/>
    </location>
</feature>
<accession>A0AAV7MUA8</accession>
<organism evidence="2 3">
    <name type="scientific">Pleurodeles waltl</name>
    <name type="common">Iberian ribbed newt</name>
    <dbReference type="NCBI Taxonomy" id="8319"/>
    <lineage>
        <taxon>Eukaryota</taxon>
        <taxon>Metazoa</taxon>
        <taxon>Chordata</taxon>
        <taxon>Craniata</taxon>
        <taxon>Vertebrata</taxon>
        <taxon>Euteleostomi</taxon>
        <taxon>Amphibia</taxon>
        <taxon>Batrachia</taxon>
        <taxon>Caudata</taxon>
        <taxon>Salamandroidea</taxon>
        <taxon>Salamandridae</taxon>
        <taxon>Pleurodelinae</taxon>
        <taxon>Pleurodeles</taxon>
    </lineage>
</organism>
<feature type="region of interest" description="Disordered" evidence="1">
    <location>
        <begin position="1"/>
        <end position="33"/>
    </location>
</feature>
<proteinExistence type="predicted"/>
<feature type="compositionally biased region" description="Basic residues" evidence="1">
    <location>
        <begin position="1"/>
        <end position="10"/>
    </location>
</feature>
<feature type="compositionally biased region" description="Basic and acidic residues" evidence="1">
    <location>
        <begin position="113"/>
        <end position="123"/>
    </location>
</feature>
<gene>
    <name evidence="2" type="ORF">NDU88_004235</name>
</gene>
<feature type="region of interest" description="Disordered" evidence="1">
    <location>
        <begin position="69"/>
        <end position="123"/>
    </location>
</feature>
<evidence type="ECO:0000313" key="2">
    <source>
        <dbReference type="EMBL" id="KAJ1106837.1"/>
    </source>
</evidence>
<feature type="compositionally biased region" description="Basic and acidic residues" evidence="1">
    <location>
        <begin position="92"/>
        <end position="101"/>
    </location>
</feature>
<evidence type="ECO:0000256" key="1">
    <source>
        <dbReference type="SAM" id="MobiDB-lite"/>
    </source>
</evidence>
<name>A0AAV7MUA8_PLEWA</name>
<protein>
    <submittedName>
        <fullName evidence="2">Uncharacterized protein</fullName>
    </submittedName>
</protein>
<dbReference type="Proteomes" id="UP001066276">
    <property type="component" value="Chromosome 9"/>
</dbReference>
<dbReference type="EMBL" id="JANPWB010000013">
    <property type="protein sequence ID" value="KAJ1106837.1"/>
    <property type="molecule type" value="Genomic_DNA"/>
</dbReference>
<reference evidence="2" key="1">
    <citation type="journal article" date="2022" name="bioRxiv">
        <title>Sequencing and chromosome-scale assembly of the giantPleurodeles waltlgenome.</title>
        <authorList>
            <person name="Brown T."/>
            <person name="Elewa A."/>
            <person name="Iarovenko S."/>
            <person name="Subramanian E."/>
            <person name="Araus A.J."/>
            <person name="Petzold A."/>
            <person name="Susuki M."/>
            <person name="Suzuki K.-i.T."/>
            <person name="Hayashi T."/>
            <person name="Toyoda A."/>
            <person name="Oliveira C."/>
            <person name="Osipova E."/>
            <person name="Leigh N.D."/>
            <person name="Simon A."/>
            <person name="Yun M.H."/>
        </authorList>
    </citation>
    <scope>NUCLEOTIDE SEQUENCE</scope>
    <source>
        <strain evidence="2">20211129_DDA</strain>
        <tissue evidence="2">Liver</tissue>
    </source>
</reference>
<evidence type="ECO:0000313" key="3">
    <source>
        <dbReference type="Proteomes" id="UP001066276"/>
    </source>
</evidence>
<keyword evidence="3" id="KW-1185">Reference proteome</keyword>
<sequence length="123" mass="14139">MARPLNRKPIGRPARGQLRRQQKNNSTSTEKSLGAVISFRLSNYPSYMPHWEWKEADVSDYETTLAAGEASLKKNNDPDKKKFRTRGSRFPPIEKKNHNCWDSELGGNTYNQRETEKVASKRG</sequence>